<proteinExistence type="predicted"/>
<organism evidence="1 2">
    <name type="scientific">Lysobacter soli</name>
    <dbReference type="NCBI Taxonomy" id="453783"/>
    <lineage>
        <taxon>Bacteria</taxon>
        <taxon>Pseudomonadati</taxon>
        <taxon>Pseudomonadota</taxon>
        <taxon>Gammaproteobacteria</taxon>
        <taxon>Lysobacterales</taxon>
        <taxon>Lysobacteraceae</taxon>
        <taxon>Lysobacter</taxon>
    </lineage>
</organism>
<reference evidence="1 2" key="1">
    <citation type="submission" date="2018-08" db="EMBL/GenBank/DDBJ databases">
        <title>Lysobacter soli KCTC 22011, whole genome shotgun sequence.</title>
        <authorList>
            <person name="Zhang X."/>
            <person name="Feng G."/>
            <person name="Zhu H."/>
        </authorList>
    </citation>
    <scope>NUCLEOTIDE SEQUENCE [LARGE SCALE GENOMIC DNA]</scope>
    <source>
        <strain evidence="1 2">KCTC 22011</strain>
    </source>
</reference>
<dbReference type="RefSeq" id="WP_115842280.1">
    <property type="nucleotide sequence ID" value="NZ_CP183976.1"/>
</dbReference>
<sequence length="257" mass="27668">MATRSHSTTIARLQTLHGDASAEPFLRRLDVIERDPADPRRHMLLDSLVVDLAAADAAWQARRERIVALRTLAVELETLIGASSTELRAQVAACLATPEADMAQVGALAQQCTDAIAQQLHRRAAVARRRAVLEGLASLGYEVREGMETAWAEAGSVVLRKAATPGYGVEVGGRAESGRLQVRAVSLTDTRDRARERDIETIWCGEFTRLRSLLADRGSELTIEKALAIGEVPLKVIEGGYKGSSEATGSSAKKNSS</sequence>
<name>A0A3D8VDN2_9GAMM</name>
<evidence type="ECO:0000313" key="2">
    <source>
        <dbReference type="Proteomes" id="UP000256829"/>
    </source>
</evidence>
<dbReference type="EMBL" id="QTJR01000005">
    <property type="protein sequence ID" value="RDY67513.1"/>
    <property type="molecule type" value="Genomic_DNA"/>
</dbReference>
<comment type="caution">
    <text evidence="1">The sequence shown here is derived from an EMBL/GenBank/DDBJ whole genome shotgun (WGS) entry which is preliminary data.</text>
</comment>
<evidence type="ECO:0000313" key="1">
    <source>
        <dbReference type="EMBL" id="RDY67513.1"/>
    </source>
</evidence>
<dbReference type="AlphaFoldDB" id="A0A3D8VDN2"/>
<protein>
    <submittedName>
        <fullName evidence="1">Uncharacterized protein</fullName>
    </submittedName>
</protein>
<dbReference type="Proteomes" id="UP000256829">
    <property type="component" value="Unassembled WGS sequence"/>
</dbReference>
<keyword evidence="2" id="KW-1185">Reference proteome</keyword>
<accession>A0A3D8VDN2</accession>
<gene>
    <name evidence="1" type="ORF">DX912_09605</name>
</gene>